<dbReference type="InterPro" id="IPR036388">
    <property type="entry name" value="WH-like_DNA-bd_sf"/>
</dbReference>
<evidence type="ECO:0000256" key="3">
    <source>
        <dbReference type="ARBA" id="ARBA00023163"/>
    </source>
</evidence>
<sequence length="296" mass="33510">MDLGIEEQSLIVYKALASDVRLAIIRLLSKDKMTVTEIANNLKLSNTIVLMHLDKLYKANLISFEKLGHNKVAQIKVDNINIHFPTNVYSELEHYEIEIPIGHYTNFSVQPTCGLAGQMDYIGKVDEPAYFMDPQRVDAGMIWWNEGFLEYQLPNYAGKDKQIEMMEFSLELGSEFPFSNNVWPSDITFFLNNVRLGTWTSLGDFSDTRGVYTPDWVPDNVNQYGILKNIRITNEGCFLDGKPFSDVKLADVVDGEATFVLKLSVDETAKNDGGCTIFGKGFGNHDQGINMKIFYK</sequence>
<evidence type="ECO:0000313" key="5">
    <source>
        <dbReference type="Proteomes" id="UP000254912"/>
    </source>
</evidence>
<dbReference type="InterPro" id="IPR011991">
    <property type="entry name" value="ArsR-like_HTH"/>
</dbReference>
<dbReference type="GO" id="GO:0003700">
    <property type="term" value="F:DNA-binding transcription factor activity"/>
    <property type="evidence" value="ECO:0007669"/>
    <property type="project" value="InterPro"/>
</dbReference>
<dbReference type="RefSeq" id="WP_070230754.1">
    <property type="nucleotide sequence ID" value="NZ_BJYO01000003.1"/>
</dbReference>
<dbReference type="PANTHER" id="PTHR33154:SF33">
    <property type="entry name" value="TRANSCRIPTIONAL REPRESSOR SDPR"/>
    <property type="match status" value="1"/>
</dbReference>
<proteinExistence type="predicted"/>
<accession>A0A288QYE9</accession>
<dbReference type="EMBL" id="QRAS01000002">
    <property type="protein sequence ID" value="RDL06696.1"/>
    <property type="molecule type" value="Genomic_DNA"/>
</dbReference>
<dbReference type="GO" id="GO:0003677">
    <property type="term" value="F:DNA binding"/>
    <property type="evidence" value="ECO:0007669"/>
    <property type="project" value="UniProtKB-KW"/>
</dbReference>
<evidence type="ECO:0000313" key="4">
    <source>
        <dbReference type="EMBL" id="RDL06696.1"/>
    </source>
</evidence>
<dbReference type="AlphaFoldDB" id="A0A288QYE9"/>
<dbReference type="GeneID" id="94546785"/>
<dbReference type="PANTHER" id="PTHR33154">
    <property type="entry name" value="TRANSCRIPTIONAL REGULATOR, ARSR FAMILY"/>
    <property type="match status" value="1"/>
</dbReference>
<keyword evidence="3" id="KW-0804">Transcription</keyword>
<dbReference type="InterPro" id="IPR036390">
    <property type="entry name" value="WH_DNA-bd_sf"/>
</dbReference>
<dbReference type="SUPFAM" id="SSF46785">
    <property type="entry name" value="Winged helix' DNA-binding domain"/>
    <property type="match status" value="1"/>
</dbReference>
<name>A0A288QYE9_9LACO</name>
<protein>
    <submittedName>
        <fullName evidence="4">Putative transcriptional regulator</fullName>
    </submittedName>
</protein>
<dbReference type="PROSITE" id="PS50987">
    <property type="entry name" value="HTH_ARSR_2"/>
    <property type="match status" value="1"/>
</dbReference>
<keyword evidence="2" id="KW-0238">DNA-binding</keyword>
<dbReference type="Gene3D" id="1.10.10.10">
    <property type="entry name" value="Winged helix-like DNA-binding domain superfamily/Winged helix DNA-binding domain"/>
    <property type="match status" value="1"/>
</dbReference>
<reference evidence="4 5" key="1">
    <citation type="submission" date="2018-07" db="EMBL/GenBank/DDBJ databases">
        <title>Genomic Encyclopedia of Type Strains, Phase III (KMG-III): the genomes of soil and plant-associated and newly described type strains.</title>
        <authorList>
            <person name="Whitman W."/>
        </authorList>
    </citation>
    <scope>NUCLEOTIDE SEQUENCE [LARGE SCALE GENOMIC DNA]</scope>
    <source>
        <strain evidence="4 5">CECT 7031</strain>
    </source>
</reference>
<dbReference type="CDD" id="cd00090">
    <property type="entry name" value="HTH_ARSR"/>
    <property type="match status" value="1"/>
</dbReference>
<evidence type="ECO:0000256" key="2">
    <source>
        <dbReference type="ARBA" id="ARBA00023125"/>
    </source>
</evidence>
<dbReference type="InterPro" id="IPR001845">
    <property type="entry name" value="HTH_ArsR_DNA-bd_dom"/>
</dbReference>
<keyword evidence="1" id="KW-0805">Transcription regulation</keyword>
<organism evidence="4 5">
    <name type="scientific">Weissella soli</name>
    <dbReference type="NCBI Taxonomy" id="155866"/>
    <lineage>
        <taxon>Bacteria</taxon>
        <taxon>Bacillati</taxon>
        <taxon>Bacillota</taxon>
        <taxon>Bacilli</taxon>
        <taxon>Lactobacillales</taxon>
        <taxon>Lactobacillaceae</taxon>
        <taxon>Weissella</taxon>
    </lineage>
</organism>
<evidence type="ECO:0000256" key="1">
    <source>
        <dbReference type="ARBA" id="ARBA00023015"/>
    </source>
</evidence>
<dbReference type="SMART" id="SM00418">
    <property type="entry name" value="HTH_ARSR"/>
    <property type="match status" value="1"/>
</dbReference>
<dbReference type="Pfam" id="PF01022">
    <property type="entry name" value="HTH_5"/>
    <property type="match status" value="1"/>
</dbReference>
<gene>
    <name evidence="4" type="ORF">DFP99_1085</name>
</gene>
<keyword evidence="5" id="KW-1185">Reference proteome</keyword>
<dbReference type="Proteomes" id="UP000254912">
    <property type="component" value="Unassembled WGS sequence"/>
</dbReference>
<comment type="caution">
    <text evidence="4">The sequence shown here is derived from an EMBL/GenBank/DDBJ whole genome shotgun (WGS) entry which is preliminary data.</text>
</comment>
<dbReference type="KEGG" id="wso:WSWS_01604"/>
<dbReference type="InterPro" id="IPR051081">
    <property type="entry name" value="HTH_MetalResp_TranReg"/>
</dbReference>